<gene>
    <name evidence="8" type="ORF">IFR04_007643</name>
</gene>
<comment type="subcellular location">
    <subcellularLocation>
        <location evidence="1">Membrane</location>
        <topology evidence="1">Single-pass membrane protein</topology>
    </subcellularLocation>
</comment>
<evidence type="ECO:0000256" key="2">
    <source>
        <dbReference type="ARBA" id="ARBA00012405"/>
    </source>
</evidence>
<dbReference type="Proteomes" id="UP000664132">
    <property type="component" value="Unassembled WGS sequence"/>
</dbReference>
<dbReference type="InterPro" id="IPR016169">
    <property type="entry name" value="FAD-bd_PCMH_sub2"/>
</dbReference>
<dbReference type="GO" id="GO:0005737">
    <property type="term" value="C:cytoplasm"/>
    <property type="evidence" value="ECO:0007669"/>
    <property type="project" value="TreeGrafter"/>
</dbReference>
<organism evidence="8 9">
    <name type="scientific">Cadophora malorum</name>
    <dbReference type="NCBI Taxonomy" id="108018"/>
    <lineage>
        <taxon>Eukaryota</taxon>
        <taxon>Fungi</taxon>
        <taxon>Dikarya</taxon>
        <taxon>Ascomycota</taxon>
        <taxon>Pezizomycotina</taxon>
        <taxon>Leotiomycetes</taxon>
        <taxon>Helotiales</taxon>
        <taxon>Ploettnerulaceae</taxon>
        <taxon>Cadophora</taxon>
    </lineage>
</organism>
<dbReference type="SUPFAM" id="SSF56176">
    <property type="entry name" value="FAD-binding/transporter-associated domain-like"/>
    <property type="match status" value="1"/>
</dbReference>
<evidence type="ECO:0000256" key="6">
    <source>
        <dbReference type="ARBA" id="ARBA00023136"/>
    </source>
</evidence>
<reference evidence="8" key="1">
    <citation type="submission" date="2021-02" db="EMBL/GenBank/DDBJ databases">
        <title>Genome sequence Cadophora malorum strain M34.</title>
        <authorList>
            <person name="Stefanovic E."/>
            <person name="Vu D."/>
            <person name="Scully C."/>
            <person name="Dijksterhuis J."/>
            <person name="Roader J."/>
            <person name="Houbraken J."/>
        </authorList>
    </citation>
    <scope>NUCLEOTIDE SEQUENCE</scope>
    <source>
        <strain evidence="8">M34</strain>
    </source>
</reference>
<dbReference type="GO" id="GO:0050614">
    <property type="term" value="F:Delta24-sterol reductase activity"/>
    <property type="evidence" value="ECO:0007669"/>
    <property type="project" value="UniProtKB-EC"/>
</dbReference>
<dbReference type="GO" id="GO:0008202">
    <property type="term" value="P:steroid metabolic process"/>
    <property type="evidence" value="ECO:0007669"/>
    <property type="project" value="TreeGrafter"/>
</dbReference>
<dbReference type="Pfam" id="PF01565">
    <property type="entry name" value="FAD_binding_4"/>
    <property type="match status" value="1"/>
</dbReference>
<dbReference type="InterPro" id="IPR016166">
    <property type="entry name" value="FAD-bd_PCMH"/>
</dbReference>
<evidence type="ECO:0000313" key="9">
    <source>
        <dbReference type="Proteomes" id="UP000664132"/>
    </source>
</evidence>
<dbReference type="FunFam" id="3.30.465.10:FF:000031">
    <property type="entry name" value="FAD binding domain protein"/>
    <property type="match status" value="1"/>
</dbReference>
<sequence>MDNHDRAVAHIATAIGKFHARQEAFRIYHGSTNSTRQSQYQRDRMVDTSGLNHVLKVDTKSMTALVEPNVPMDSLVEATLQHGLLPPVVMEFPGITVGGGFAGTAGESSSFRYGFFDRTINWIEIVLANGKIVRASGTENSDLFYGAASSFGTLGVTTLLEVQLIEAKTYVALTYHPVSSVSEAQEEIEKATKDTSSDYLDGIMYSKDKGVICVGRLTNDVPTGSKVQRFTRSTDPWFYIHAQRLMKNRIDAVTEAVPIVDYLFRYDRGGFWVAKYAYTYFITPFNRITRFLLDYFMHTRVMYHALHQSGLSSFYTIQDVAIPYKEAGTFMTYLDENFKNYPIWLCPLKQSGNASTHSLQVLKTNNQRPEMMLNFGVWGPGPQKREDFIQWNRAFEKKVDALGGQKWLYAHTYYTEEEFDEIYNREQYDALREKYHATYLPSVYDKVKVDVEKETRAREESRLATLFWSIWPLMGLYGVYKAMMGGDYLLPKTEKKLSKVS</sequence>
<dbReference type="Gene3D" id="3.30.465.10">
    <property type="match status" value="1"/>
</dbReference>
<dbReference type="GO" id="GO:0071949">
    <property type="term" value="F:FAD binding"/>
    <property type="evidence" value="ECO:0007669"/>
    <property type="project" value="InterPro"/>
</dbReference>
<evidence type="ECO:0000313" key="8">
    <source>
        <dbReference type="EMBL" id="KAG4419231.1"/>
    </source>
</evidence>
<feature type="domain" description="FAD-binding PCMH-type" evidence="7">
    <location>
        <begin position="1"/>
        <end position="167"/>
    </location>
</feature>
<proteinExistence type="predicted"/>
<dbReference type="InterPro" id="IPR036318">
    <property type="entry name" value="FAD-bd_PCMH-like_sf"/>
</dbReference>
<evidence type="ECO:0000256" key="3">
    <source>
        <dbReference type="ARBA" id="ARBA00022692"/>
    </source>
</evidence>
<dbReference type="EMBL" id="JAFJYH010000110">
    <property type="protein sequence ID" value="KAG4419231.1"/>
    <property type="molecule type" value="Genomic_DNA"/>
</dbReference>
<dbReference type="AlphaFoldDB" id="A0A8H7W6C4"/>
<keyword evidence="5" id="KW-0560">Oxidoreductase</keyword>
<dbReference type="PANTHER" id="PTHR10801">
    <property type="entry name" value="24-DEHYDROCHOLESTEROL REDUCTASE"/>
    <property type="match status" value="1"/>
</dbReference>
<evidence type="ECO:0000259" key="7">
    <source>
        <dbReference type="PROSITE" id="PS51387"/>
    </source>
</evidence>
<evidence type="ECO:0000256" key="4">
    <source>
        <dbReference type="ARBA" id="ARBA00022989"/>
    </source>
</evidence>
<name>A0A8H7W6C4_9HELO</name>
<comment type="caution">
    <text evidence="8">The sequence shown here is derived from an EMBL/GenBank/DDBJ whole genome shotgun (WGS) entry which is preliminary data.</text>
</comment>
<accession>A0A8H7W6C4</accession>
<dbReference type="GO" id="GO:0016020">
    <property type="term" value="C:membrane"/>
    <property type="evidence" value="ECO:0007669"/>
    <property type="project" value="UniProtKB-SubCell"/>
</dbReference>
<keyword evidence="9" id="KW-1185">Reference proteome</keyword>
<dbReference type="PANTHER" id="PTHR10801:SF0">
    <property type="entry name" value="DELTA(24)-STEROL REDUCTASE"/>
    <property type="match status" value="1"/>
</dbReference>
<dbReference type="InterPro" id="IPR040165">
    <property type="entry name" value="Diminuto-like"/>
</dbReference>
<keyword evidence="3" id="KW-0812">Transmembrane</keyword>
<dbReference type="EC" id="1.3.1.72" evidence="2"/>
<evidence type="ECO:0000256" key="5">
    <source>
        <dbReference type="ARBA" id="ARBA00023002"/>
    </source>
</evidence>
<protein>
    <recommendedName>
        <fullName evidence="2">Delta(24)-sterol reductase</fullName>
        <ecNumber evidence="2">1.3.1.72</ecNumber>
    </recommendedName>
</protein>
<evidence type="ECO:0000256" key="1">
    <source>
        <dbReference type="ARBA" id="ARBA00004167"/>
    </source>
</evidence>
<dbReference type="PROSITE" id="PS51387">
    <property type="entry name" value="FAD_PCMH"/>
    <property type="match status" value="1"/>
</dbReference>
<dbReference type="GO" id="GO:0000246">
    <property type="term" value="F:Delta24(24-1) sterol reductase activity"/>
    <property type="evidence" value="ECO:0007669"/>
    <property type="project" value="TreeGrafter"/>
</dbReference>
<dbReference type="OrthoDB" id="415825at2759"/>
<dbReference type="InterPro" id="IPR006094">
    <property type="entry name" value="Oxid_FAD_bind_N"/>
</dbReference>
<keyword evidence="4" id="KW-1133">Transmembrane helix</keyword>
<keyword evidence="6" id="KW-0472">Membrane</keyword>